<dbReference type="Pfam" id="PF25942">
    <property type="entry name" value="Ig_halo"/>
    <property type="match status" value="1"/>
</dbReference>
<reference evidence="2 3" key="1">
    <citation type="journal article" date="2019" name="Int. J. Syst. Evol. Microbiol.">
        <title>The Global Catalogue of Microorganisms (GCM) 10K type strain sequencing project: providing services to taxonomists for standard genome sequencing and annotation.</title>
        <authorList>
            <consortium name="The Broad Institute Genomics Platform"/>
            <consortium name="The Broad Institute Genome Sequencing Center for Infectious Disease"/>
            <person name="Wu L."/>
            <person name="Ma J."/>
        </authorList>
    </citation>
    <scope>NUCLEOTIDE SEQUENCE [LARGE SCALE GENOMIC DNA]</scope>
    <source>
        <strain evidence="2 3">CGMCC 1.12563</strain>
    </source>
</reference>
<feature type="domain" description="Ig-like" evidence="1">
    <location>
        <begin position="7"/>
        <end position="82"/>
    </location>
</feature>
<proteinExistence type="predicted"/>
<dbReference type="InterPro" id="IPR058929">
    <property type="entry name" value="Ig_halo"/>
</dbReference>
<dbReference type="EMBL" id="JBHUDC010000002">
    <property type="protein sequence ID" value="MFD1512394.1"/>
    <property type="molecule type" value="Genomic_DNA"/>
</dbReference>
<name>A0ABD6ARW0_9EURY</name>
<dbReference type="Proteomes" id="UP001597187">
    <property type="component" value="Unassembled WGS sequence"/>
</dbReference>
<evidence type="ECO:0000313" key="3">
    <source>
        <dbReference type="Proteomes" id="UP001597187"/>
    </source>
</evidence>
<organism evidence="2 3">
    <name type="scientific">Halomarina rubra</name>
    <dbReference type="NCBI Taxonomy" id="2071873"/>
    <lineage>
        <taxon>Archaea</taxon>
        <taxon>Methanobacteriati</taxon>
        <taxon>Methanobacteriota</taxon>
        <taxon>Stenosarchaea group</taxon>
        <taxon>Halobacteria</taxon>
        <taxon>Halobacteriales</taxon>
        <taxon>Natronomonadaceae</taxon>
        <taxon>Halomarina</taxon>
    </lineage>
</organism>
<sequence length="83" mass="8861">MNQDNTNHAVVVEINQGGEVVYSDGRTLEPESDSELESFAENGEYQVAVTVDGQTTVQTYTFPSDDSATTIGINNDGSVTIST</sequence>
<protein>
    <recommendedName>
        <fullName evidence="1">Ig-like domain-containing protein</fullName>
    </recommendedName>
</protein>
<gene>
    <name evidence="2" type="ORF">ACFSBT_03760</name>
</gene>
<keyword evidence="3" id="KW-1185">Reference proteome</keyword>
<evidence type="ECO:0000259" key="1">
    <source>
        <dbReference type="Pfam" id="PF25942"/>
    </source>
</evidence>
<accession>A0ABD6ARW0</accession>
<dbReference type="AlphaFoldDB" id="A0ABD6ARW0"/>
<comment type="caution">
    <text evidence="2">The sequence shown here is derived from an EMBL/GenBank/DDBJ whole genome shotgun (WGS) entry which is preliminary data.</text>
</comment>
<evidence type="ECO:0000313" key="2">
    <source>
        <dbReference type="EMBL" id="MFD1512394.1"/>
    </source>
</evidence>
<dbReference type="RefSeq" id="WP_250872373.1">
    <property type="nucleotide sequence ID" value="NZ_JALXFV010000002.1"/>
</dbReference>